<sequence length="553" mass="58096">MKSVKIIALALAVCMALGLGSAMAAYSLDLAVTSDGVTPKSAFLPGETVYMTISASNDAGDEEIAGAAFSLQYPADVLTGPAVDADGVAVDSSIVTSFSFSITKDSVTTDTHRQNTVVSGTVGTVYFAGAGISDTGTYPPQSADPELFTAKFTVRNDAVLGPFQVTLKPTELYNPDAGYGDASDASQTPEAVTVLVGANTPGSPEEFPVLLNTFAAQDYDGLWATDGDSIDDQWEMDNFGDLDTATDTTDYDNDGYLDRYEQTSENNTNPKVQDQAWTLDNYDPATDNRGPYQVVTGDPSEPRAPAGESFAVNLEYYTTDSAVDLNGLELVINYDSTELTIDSIGSLIAASGSVVTATDVSTPASATYTITWTGAGDWTGGALPATLGVVNFTSAITLNEGDTSVVTLTATPNAGYAFHTAPITYTVGPAFTLDVDGDGSYNSLTDGILIFRYLAYTHLSYPTTWFSGAVNGDVRTTGPELAAYIQGGIDSGLLDIDGDGNFNSLTDGILVFRYLAYTHFSYPTTWFNGAVNGDVRNTGPELVNYLDALAPAP</sequence>
<evidence type="ECO:0000313" key="3">
    <source>
        <dbReference type="Proteomes" id="UP000183994"/>
    </source>
</evidence>
<gene>
    <name evidence="2" type="ORF">SAMN02745216_00451</name>
</gene>
<reference evidence="3" key="1">
    <citation type="submission" date="2016-11" db="EMBL/GenBank/DDBJ databases">
        <authorList>
            <person name="Varghese N."/>
            <person name="Submissions S."/>
        </authorList>
    </citation>
    <scope>NUCLEOTIDE SEQUENCE [LARGE SCALE GENOMIC DNA]</scope>
    <source>
        <strain evidence="3">DSM 16219</strain>
    </source>
</reference>
<evidence type="ECO:0000313" key="2">
    <source>
        <dbReference type="EMBL" id="SHI76376.1"/>
    </source>
</evidence>
<organism evidence="2 3">
    <name type="scientific">Desulfatibacillum alkenivorans DSM 16219</name>
    <dbReference type="NCBI Taxonomy" id="1121393"/>
    <lineage>
        <taxon>Bacteria</taxon>
        <taxon>Pseudomonadati</taxon>
        <taxon>Thermodesulfobacteriota</taxon>
        <taxon>Desulfobacteria</taxon>
        <taxon>Desulfobacterales</taxon>
        <taxon>Desulfatibacillaceae</taxon>
        <taxon>Desulfatibacillum</taxon>
    </lineage>
</organism>
<evidence type="ECO:0008006" key="4">
    <source>
        <dbReference type="Google" id="ProtNLM"/>
    </source>
</evidence>
<feature type="chain" id="PRO_5012657910" description="Cohesin domain-containing protein" evidence="1">
    <location>
        <begin position="25"/>
        <end position="553"/>
    </location>
</feature>
<dbReference type="EMBL" id="FQZU01000002">
    <property type="protein sequence ID" value="SHI76376.1"/>
    <property type="molecule type" value="Genomic_DNA"/>
</dbReference>
<protein>
    <recommendedName>
        <fullName evidence="4">Cohesin domain-containing protein</fullName>
    </recommendedName>
</protein>
<dbReference type="AlphaFoldDB" id="A0A1M6DSZ6"/>
<name>A0A1M6DSZ6_9BACT</name>
<dbReference type="OrthoDB" id="9911243at2"/>
<keyword evidence="3" id="KW-1185">Reference proteome</keyword>
<dbReference type="STRING" id="1121393.SAMN02745216_00451"/>
<dbReference type="GO" id="GO:0030246">
    <property type="term" value="F:carbohydrate binding"/>
    <property type="evidence" value="ECO:0007669"/>
    <property type="project" value="InterPro"/>
</dbReference>
<feature type="signal peptide" evidence="1">
    <location>
        <begin position="1"/>
        <end position="24"/>
    </location>
</feature>
<dbReference type="SUPFAM" id="SSF49384">
    <property type="entry name" value="Carbohydrate-binding domain"/>
    <property type="match status" value="1"/>
</dbReference>
<dbReference type="RefSeq" id="WP_073472467.1">
    <property type="nucleotide sequence ID" value="NZ_FQZU01000002.1"/>
</dbReference>
<dbReference type="Proteomes" id="UP000183994">
    <property type="component" value="Unassembled WGS sequence"/>
</dbReference>
<keyword evidence="1" id="KW-0732">Signal</keyword>
<evidence type="ECO:0000256" key="1">
    <source>
        <dbReference type="SAM" id="SignalP"/>
    </source>
</evidence>
<accession>A0A1M6DSZ6</accession>
<dbReference type="Gene3D" id="2.60.40.680">
    <property type="match status" value="1"/>
</dbReference>
<dbReference type="InterPro" id="IPR008965">
    <property type="entry name" value="CBM2/CBM3_carb-bd_dom_sf"/>
</dbReference>
<proteinExistence type="predicted"/>